<sequence length="52" mass="5722">MNRSTISIDSSVGDIERLLKEVSPALQSSLRRQMASTLHAAPAAFQAFIDYQ</sequence>
<organism evidence="1 2">
    <name type="scientific">Nocardia abscessus</name>
    <dbReference type="NCBI Taxonomy" id="120957"/>
    <lineage>
        <taxon>Bacteria</taxon>
        <taxon>Bacillati</taxon>
        <taxon>Actinomycetota</taxon>
        <taxon>Actinomycetes</taxon>
        <taxon>Mycobacteriales</taxon>
        <taxon>Nocardiaceae</taxon>
        <taxon>Nocardia</taxon>
    </lineage>
</organism>
<dbReference type="EMBL" id="JADLRE010000024">
    <property type="protein sequence ID" value="MBF6228604.1"/>
    <property type="molecule type" value="Genomic_DNA"/>
</dbReference>
<evidence type="ECO:0000313" key="2">
    <source>
        <dbReference type="Proteomes" id="UP000807309"/>
    </source>
</evidence>
<dbReference type="Proteomes" id="UP000807309">
    <property type="component" value="Unassembled WGS sequence"/>
</dbReference>
<dbReference type="RefSeq" id="WP_195035490.1">
    <property type="nucleotide sequence ID" value="NZ_JADLRE010000024.1"/>
</dbReference>
<proteinExistence type="predicted"/>
<evidence type="ECO:0008006" key="3">
    <source>
        <dbReference type="Google" id="ProtNLM"/>
    </source>
</evidence>
<protein>
    <recommendedName>
        <fullName evidence="3">FXSXX-COOH protein</fullName>
    </recommendedName>
</protein>
<accession>A0ABS0CE34</accession>
<gene>
    <name evidence="1" type="ORF">IU470_26285</name>
</gene>
<reference evidence="1 2" key="1">
    <citation type="submission" date="2020-10" db="EMBL/GenBank/DDBJ databases">
        <title>Identification of Nocardia species via Next-generation sequencing and recognition of intraspecies genetic diversity.</title>
        <authorList>
            <person name="Li P."/>
            <person name="Li P."/>
            <person name="Lu B."/>
        </authorList>
    </citation>
    <scope>NUCLEOTIDE SEQUENCE [LARGE SCALE GENOMIC DNA]</scope>
    <source>
        <strain evidence="1 2">N-11</strain>
    </source>
</reference>
<evidence type="ECO:0000313" key="1">
    <source>
        <dbReference type="EMBL" id="MBF6228604.1"/>
    </source>
</evidence>
<name>A0ABS0CE34_9NOCA</name>
<keyword evidence="2" id="KW-1185">Reference proteome</keyword>
<comment type="caution">
    <text evidence="1">The sequence shown here is derived from an EMBL/GenBank/DDBJ whole genome shotgun (WGS) entry which is preliminary data.</text>
</comment>